<dbReference type="RefSeq" id="WP_188896551.1">
    <property type="nucleotide sequence ID" value="NZ_BMMZ01000009.1"/>
</dbReference>
<proteinExistence type="predicted"/>
<reference evidence="3" key="1">
    <citation type="journal article" date="2014" name="Int. J. Syst. Evol. Microbiol.">
        <title>Complete genome sequence of Corynebacterium casei LMG S-19264T (=DSM 44701T), isolated from a smear-ripened cheese.</title>
        <authorList>
            <consortium name="US DOE Joint Genome Institute (JGI-PGF)"/>
            <person name="Walter F."/>
            <person name="Albersmeier A."/>
            <person name="Kalinowski J."/>
            <person name="Ruckert C."/>
        </authorList>
    </citation>
    <scope>NUCLEOTIDE SEQUENCE</scope>
    <source>
        <strain evidence="3">CGMCC 4.7306</strain>
    </source>
</reference>
<dbReference type="Proteomes" id="UP000613840">
    <property type="component" value="Unassembled WGS sequence"/>
</dbReference>
<gene>
    <name evidence="3" type="ORF">GCM10011575_33740</name>
</gene>
<comment type="caution">
    <text evidence="3">The sequence shown here is derived from an EMBL/GenBank/DDBJ whole genome shotgun (WGS) entry which is preliminary data.</text>
</comment>
<organism evidence="3 4">
    <name type="scientific">Microlunatus endophyticus</name>
    <dbReference type="NCBI Taxonomy" id="1716077"/>
    <lineage>
        <taxon>Bacteria</taxon>
        <taxon>Bacillati</taxon>
        <taxon>Actinomycetota</taxon>
        <taxon>Actinomycetes</taxon>
        <taxon>Propionibacteriales</taxon>
        <taxon>Propionibacteriaceae</taxon>
        <taxon>Microlunatus</taxon>
    </lineage>
</organism>
<evidence type="ECO:0000259" key="2">
    <source>
        <dbReference type="Pfam" id="PF22422"/>
    </source>
</evidence>
<feature type="compositionally biased region" description="Pro residues" evidence="1">
    <location>
        <begin position="1"/>
        <end position="11"/>
    </location>
</feature>
<dbReference type="GO" id="GO:0005975">
    <property type="term" value="P:carbohydrate metabolic process"/>
    <property type="evidence" value="ECO:0007669"/>
    <property type="project" value="InterPro"/>
</dbReference>
<evidence type="ECO:0000313" key="3">
    <source>
        <dbReference type="EMBL" id="GGL72719.1"/>
    </source>
</evidence>
<evidence type="ECO:0000256" key="1">
    <source>
        <dbReference type="SAM" id="MobiDB-lite"/>
    </source>
</evidence>
<dbReference type="InterPro" id="IPR008928">
    <property type="entry name" value="6-hairpin_glycosidase_sf"/>
</dbReference>
<reference evidence="3" key="2">
    <citation type="submission" date="2020-09" db="EMBL/GenBank/DDBJ databases">
        <authorList>
            <person name="Sun Q."/>
            <person name="Zhou Y."/>
        </authorList>
    </citation>
    <scope>NUCLEOTIDE SEQUENCE</scope>
    <source>
        <strain evidence="3">CGMCC 4.7306</strain>
    </source>
</reference>
<dbReference type="InterPro" id="IPR054491">
    <property type="entry name" value="MGH1-like_GH"/>
</dbReference>
<name>A0A917W7H4_9ACTN</name>
<feature type="domain" description="Mannosylglycerate hydrolase MGH1-like glycoside hydrolase" evidence="2">
    <location>
        <begin position="61"/>
        <end position="368"/>
    </location>
</feature>
<dbReference type="EMBL" id="BMMZ01000009">
    <property type="protein sequence ID" value="GGL72719.1"/>
    <property type="molecule type" value="Genomic_DNA"/>
</dbReference>
<dbReference type="AlphaFoldDB" id="A0A917W7H4"/>
<dbReference type="PANTHER" id="PTHR34987:SF4">
    <property type="entry name" value="ALPHA-L-RHAMNOSIDASE C-TERMINAL DOMAIN-CONTAINING PROTEIN"/>
    <property type="match status" value="1"/>
</dbReference>
<dbReference type="SUPFAM" id="SSF48208">
    <property type="entry name" value="Six-hairpin glycosidases"/>
    <property type="match status" value="1"/>
</dbReference>
<feature type="region of interest" description="Disordered" evidence="1">
    <location>
        <begin position="1"/>
        <end position="22"/>
    </location>
</feature>
<dbReference type="InterPro" id="IPR012341">
    <property type="entry name" value="6hp_glycosidase-like_sf"/>
</dbReference>
<protein>
    <recommendedName>
        <fullName evidence="2">Mannosylglycerate hydrolase MGH1-like glycoside hydrolase domain-containing protein</fullName>
    </recommendedName>
</protein>
<dbReference type="Pfam" id="PF22422">
    <property type="entry name" value="MGH1-like_GH"/>
    <property type="match status" value="1"/>
</dbReference>
<accession>A0A917W7H4</accession>
<dbReference type="PANTHER" id="PTHR34987">
    <property type="entry name" value="C, PUTATIVE (AFU_ORTHOLOGUE AFUA_3G02880)-RELATED"/>
    <property type="match status" value="1"/>
</dbReference>
<keyword evidence="4" id="KW-1185">Reference proteome</keyword>
<dbReference type="Gene3D" id="1.50.10.10">
    <property type="match status" value="1"/>
</dbReference>
<sequence length="473" mass="50820">MSAPATPPALPDQPGWAPTISASGSAELGPTYALAIRTLAANIVPGPDDDPAHFIRAGAGYPTPWTRDAALNAWGAASILRPDVAERTLRMVCDEGPEGPVIAQDNQWWDQIIWVIAAEQHARATGDRGFLAAAYGIGARSLAILDATHYDPGTGLYLGPALMQDGIAGLPSPPATDREESSFVLDYPGAHTIASLSTNAVYVGALRALARMAAEVGDAAASLGWTERADRLTTAVDAELWDPRQQTYGYFRHGDGSLDLSQEAAGFGLLAALEVVPAERAARLLQQLHLEPYGHVSVWPSFERYDQDHPGRHNVMLWPMIMGLVGLGASRYAPDLARTVLDQFHTLVGRDGRFWEIYDARTGLPSGGWQVGHEWPPLIDQTWSATSYLRLVHHGAIGLQPEVDGLRFTDDHIPGLGTVRATGIGWRRALLDITVDGDGPITRVLVDGEDVTANDHHVPGGLTGEHRVDITRG</sequence>
<evidence type="ECO:0000313" key="4">
    <source>
        <dbReference type="Proteomes" id="UP000613840"/>
    </source>
</evidence>